<dbReference type="PIRSF" id="PIRSF005427">
    <property type="entry name" value="RseB"/>
    <property type="match status" value="1"/>
</dbReference>
<dbReference type="AlphaFoldDB" id="A0A7X9ZVC8"/>
<evidence type="ECO:0000256" key="2">
    <source>
        <dbReference type="ARBA" id="ARBA00008150"/>
    </source>
</evidence>
<dbReference type="InterPro" id="IPR005588">
    <property type="entry name" value="MucB_RseB"/>
</dbReference>
<feature type="domain" description="MucB/RseB N-terminal" evidence="6">
    <location>
        <begin position="46"/>
        <end position="219"/>
    </location>
</feature>
<dbReference type="InterPro" id="IPR033434">
    <property type="entry name" value="MucB/RseB_N"/>
</dbReference>
<keyword evidence="3 5" id="KW-0732">Signal</keyword>
<dbReference type="Gene3D" id="2.50.20.10">
    <property type="entry name" value="Lipoprotein localisation LolA/LolB/LppX"/>
    <property type="match status" value="1"/>
</dbReference>
<dbReference type="PANTHER" id="PTHR38782">
    <property type="match status" value="1"/>
</dbReference>
<evidence type="ECO:0000259" key="7">
    <source>
        <dbReference type="Pfam" id="PF17188"/>
    </source>
</evidence>
<dbReference type="Pfam" id="PF17188">
    <property type="entry name" value="MucB_RseB_C"/>
    <property type="match status" value="1"/>
</dbReference>
<comment type="similarity">
    <text evidence="2">Belongs to the RseB family.</text>
</comment>
<name>A0A7X9ZVC8_9BURK</name>
<dbReference type="Proteomes" id="UP000583127">
    <property type="component" value="Unassembled WGS sequence"/>
</dbReference>
<organism evidence="8 9">
    <name type="scientific">Paraburkholderia antibiotica</name>
    <dbReference type="NCBI Taxonomy" id="2728839"/>
    <lineage>
        <taxon>Bacteria</taxon>
        <taxon>Pseudomonadati</taxon>
        <taxon>Pseudomonadota</taxon>
        <taxon>Betaproteobacteria</taxon>
        <taxon>Burkholderiales</taxon>
        <taxon>Burkholderiaceae</taxon>
        <taxon>Paraburkholderia</taxon>
    </lineage>
</organism>
<dbReference type="Gene3D" id="3.30.200.100">
    <property type="entry name" value="MucB/RseB, C-terminal domain"/>
    <property type="match status" value="1"/>
</dbReference>
<feature type="signal peptide" evidence="5">
    <location>
        <begin position="1"/>
        <end position="34"/>
    </location>
</feature>
<comment type="caution">
    <text evidence="8">The sequence shown here is derived from an EMBL/GenBank/DDBJ whole genome shotgun (WGS) entry which is preliminary data.</text>
</comment>
<evidence type="ECO:0000256" key="3">
    <source>
        <dbReference type="ARBA" id="ARBA00022729"/>
    </source>
</evidence>
<dbReference type="GO" id="GO:0030288">
    <property type="term" value="C:outer membrane-bounded periplasmic space"/>
    <property type="evidence" value="ECO:0007669"/>
    <property type="project" value="TreeGrafter"/>
</dbReference>
<dbReference type="InterPro" id="IPR038484">
    <property type="entry name" value="MucB/RseB_C_sf"/>
</dbReference>
<evidence type="ECO:0000256" key="5">
    <source>
        <dbReference type="SAM" id="SignalP"/>
    </source>
</evidence>
<sequence length="347" mass="38606">MQTSRLKKTTIWGRLPAFLFCAAVLLSATPRVFAQTADPAAVRRTAAELLDRIHQAAQQQNYEGAFVYQRGDFVQTSRIAHYSSHADGQFEQLESLDGKPRKMLRHNDDMYTFVPERRLVVVEKRQNKDSFPALLAVNGDQVLSVYEPKMLGDDRVAGTDSQVMELDPKDAYRFAYKLWSDKKTGLLLRAQTLDPSGQVLEQLSFTQVRIGVPVDKAAIVNGIRNLAGWTVVRPPVEPVDMAAQGWQIAPSVPGFRMIRQLRRPMASREAGQPPIPVDQAVFSDGLAAISVFVEPVENNTRKEGTGNSGATHVLVKRQGNFWITLLGEVPQTTLQQFASAIEYKASK</sequence>
<reference evidence="8 9" key="1">
    <citation type="submission" date="2020-04" db="EMBL/GenBank/DDBJ databases">
        <title>Paraburkholderia sp. G-4-1-8 isolated from soil.</title>
        <authorList>
            <person name="Dahal R.H."/>
        </authorList>
    </citation>
    <scope>NUCLEOTIDE SEQUENCE [LARGE SCALE GENOMIC DNA]</scope>
    <source>
        <strain evidence="8 9">G-4-1-8</strain>
    </source>
</reference>
<proteinExistence type="inferred from homology"/>
<dbReference type="RefSeq" id="WP_169495854.1">
    <property type="nucleotide sequence ID" value="NZ_JABBFZ010000001.1"/>
</dbReference>
<dbReference type="PANTHER" id="PTHR38782:SF1">
    <property type="entry name" value="SIGMA-E FACTOR REGULATORY PROTEIN RSEB"/>
    <property type="match status" value="1"/>
</dbReference>
<dbReference type="CDD" id="cd16327">
    <property type="entry name" value="RseB"/>
    <property type="match status" value="1"/>
</dbReference>
<evidence type="ECO:0000259" key="6">
    <source>
        <dbReference type="Pfam" id="PF03888"/>
    </source>
</evidence>
<keyword evidence="4" id="KW-0574">Periplasm</keyword>
<comment type="subcellular location">
    <subcellularLocation>
        <location evidence="1">Periplasm</location>
    </subcellularLocation>
</comment>
<keyword evidence="9" id="KW-1185">Reference proteome</keyword>
<feature type="domain" description="MucB/RseB C-terminal" evidence="7">
    <location>
        <begin position="242"/>
        <end position="342"/>
    </location>
</feature>
<evidence type="ECO:0000256" key="4">
    <source>
        <dbReference type="ARBA" id="ARBA00022764"/>
    </source>
</evidence>
<protein>
    <submittedName>
        <fullName evidence="8">Sugar dehydratase</fullName>
    </submittedName>
</protein>
<gene>
    <name evidence="8" type="ORF">HHL14_01710</name>
</gene>
<evidence type="ECO:0000256" key="1">
    <source>
        <dbReference type="ARBA" id="ARBA00004418"/>
    </source>
</evidence>
<feature type="chain" id="PRO_5031515565" evidence="5">
    <location>
        <begin position="35"/>
        <end position="347"/>
    </location>
</feature>
<evidence type="ECO:0000313" key="9">
    <source>
        <dbReference type="Proteomes" id="UP000583127"/>
    </source>
</evidence>
<dbReference type="GO" id="GO:0032885">
    <property type="term" value="P:regulation of polysaccharide biosynthetic process"/>
    <property type="evidence" value="ECO:0007669"/>
    <property type="project" value="TreeGrafter"/>
</dbReference>
<dbReference type="InterPro" id="IPR033436">
    <property type="entry name" value="MucB/RseB_C"/>
</dbReference>
<evidence type="ECO:0000313" key="8">
    <source>
        <dbReference type="EMBL" id="NML29556.1"/>
    </source>
</evidence>
<accession>A0A7X9ZVC8</accession>
<dbReference type="EMBL" id="JABBFZ010000001">
    <property type="protein sequence ID" value="NML29556.1"/>
    <property type="molecule type" value="Genomic_DNA"/>
</dbReference>
<dbReference type="GO" id="GO:0045152">
    <property type="term" value="F:antisigma factor binding"/>
    <property type="evidence" value="ECO:0007669"/>
    <property type="project" value="TreeGrafter"/>
</dbReference>
<dbReference type="Pfam" id="PF03888">
    <property type="entry name" value="MucB_RseB"/>
    <property type="match status" value="1"/>
</dbReference>